<dbReference type="Pfam" id="PF18317">
    <property type="entry name" value="SDH_C"/>
    <property type="match status" value="1"/>
</dbReference>
<keyword evidence="5 8" id="KW-0560">Oxidoreductase</keyword>
<comment type="similarity">
    <text evidence="8">Belongs to the shikimate dehydrogenase family.</text>
</comment>
<dbReference type="EC" id="1.1.1.25" evidence="2 8"/>
<evidence type="ECO:0000256" key="6">
    <source>
        <dbReference type="ARBA" id="ARBA00023141"/>
    </source>
</evidence>
<dbReference type="Gene3D" id="3.40.50.720">
    <property type="entry name" value="NAD(P)-binding Rossmann-like Domain"/>
    <property type="match status" value="1"/>
</dbReference>
<keyword evidence="4 8" id="KW-0521">NADP</keyword>
<dbReference type="PANTHER" id="PTHR21089:SF1">
    <property type="entry name" value="BIFUNCTIONAL 3-DEHYDROQUINATE DEHYDRATASE_SHIKIMATE DEHYDROGENASE, CHLOROPLASTIC"/>
    <property type="match status" value="1"/>
</dbReference>
<evidence type="ECO:0000256" key="4">
    <source>
        <dbReference type="ARBA" id="ARBA00022857"/>
    </source>
</evidence>
<dbReference type="InterPro" id="IPR036291">
    <property type="entry name" value="NAD(P)-bd_dom_sf"/>
</dbReference>
<dbReference type="InterPro" id="IPR006151">
    <property type="entry name" value="Shikm_DH/Glu-tRNA_Rdtase"/>
</dbReference>
<evidence type="ECO:0000256" key="8">
    <source>
        <dbReference type="HAMAP-Rule" id="MF_00222"/>
    </source>
</evidence>
<dbReference type="InterPro" id="IPR011342">
    <property type="entry name" value="Shikimate_DH"/>
</dbReference>
<proteinExistence type="inferred from homology"/>
<dbReference type="PANTHER" id="PTHR21089">
    <property type="entry name" value="SHIKIMATE DEHYDROGENASE"/>
    <property type="match status" value="1"/>
</dbReference>
<evidence type="ECO:0000256" key="3">
    <source>
        <dbReference type="ARBA" id="ARBA00022605"/>
    </source>
</evidence>
<reference evidence="13" key="1">
    <citation type="submission" date="2023-07" db="EMBL/GenBank/DDBJ databases">
        <title>Genome-inferred correspondence between phylogeny and metabolic traits in the wild Drosophila gut microbiome.</title>
        <authorList>
            <person name="Bueno E."/>
            <person name="Blow F."/>
            <person name="Douglas A.E."/>
        </authorList>
    </citation>
    <scope>NUCLEOTIDE SEQUENCE [LARGE SCALE GENOMIC DNA]</scope>
    <source>
        <strain evidence="13">JGM97</strain>
    </source>
</reference>
<feature type="binding site" evidence="8">
    <location>
        <begin position="126"/>
        <end position="130"/>
    </location>
    <ligand>
        <name>NADP(+)</name>
        <dbReference type="ChEBI" id="CHEBI:58349"/>
    </ligand>
</feature>
<sequence>MELYTVVGNPIGHSKSPRIHALFAEQTGIEHPYGKTLAPLDAFEHTLNAFFDAGGQGANVTVPFKEQACARADRLSERAALSGAVNTLKKCEDGALLGDNTDGIGLLSDLERLGMIKPGDRILLLGAGGAARGVILPLLSYGCGIVIANRTFAKAEELAQLFRPMGNIEAKTFAALDEPVFDLIINATASGIQGDIPALSSSVITSDTRLYDMFYQQGLTPFLTWGSQQGATQWADGLGMLVGQAAHAFMLWHGVMPEITPVLMQLKQEMAQQAS</sequence>
<evidence type="ECO:0000313" key="13">
    <source>
        <dbReference type="Proteomes" id="UP000680634"/>
    </source>
</evidence>
<dbReference type="InterPro" id="IPR013708">
    <property type="entry name" value="Shikimate_DH-bd_N"/>
</dbReference>
<dbReference type="Proteomes" id="UP000680634">
    <property type="component" value="Unassembled WGS sequence"/>
</dbReference>
<evidence type="ECO:0000256" key="5">
    <source>
        <dbReference type="ARBA" id="ARBA00023002"/>
    </source>
</evidence>
<dbReference type="InterPro" id="IPR046346">
    <property type="entry name" value="Aminoacid_DH-like_N_sf"/>
</dbReference>
<evidence type="ECO:0000256" key="2">
    <source>
        <dbReference type="ARBA" id="ARBA00012962"/>
    </source>
</evidence>
<feature type="domain" description="Shikimate dehydrogenase substrate binding N-terminal" evidence="10">
    <location>
        <begin position="6"/>
        <end position="88"/>
    </location>
</feature>
<dbReference type="HAMAP" id="MF_00222">
    <property type="entry name" value="Shikimate_DH_AroE"/>
    <property type="match status" value="1"/>
</dbReference>
<dbReference type="Pfam" id="PF01488">
    <property type="entry name" value="Shikimate_DH"/>
    <property type="match status" value="1"/>
</dbReference>
<feature type="binding site" evidence="8">
    <location>
        <begin position="14"/>
        <end position="16"/>
    </location>
    <ligand>
        <name>shikimate</name>
        <dbReference type="ChEBI" id="CHEBI:36208"/>
    </ligand>
</feature>
<evidence type="ECO:0000313" key="12">
    <source>
        <dbReference type="EMBL" id="MBS0971504.1"/>
    </source>
</evidence>
<feature type="binding site" evidence="8">
    <location>
        <position position="244"/>
    </location>
    <ligand>
        <name>shikimate</name>
        <dbReference type="ChEBI" id="CHEBI:36208"/>
    </ligand>
</feature>
<dbReference type="EMBL" id="JAERKB010000022">
    <property type="protein sequence ID" value="MBS0971504.1"/>
    <property type="molecule type" value="Genomic_DNA"/>
</dbReference>
<accession>A0ABS5JNC5</accession>
<feature type="domain" description="SDH C-terminal" evidence="11">
    <location>
        <begin position="237"/>
        <end position="266"/>
    </location>
</feature>
<evidence type="ECO:0000256" key="7">
    <source>
        <dbReference type="ARBA" id="ARBA00049442"/>
    </source>
</evidence>
<dbReference type="CDD" id="cd01065">
    <property type="entry name" value="NAD_bind_Shikimate_DH"/>
    <property type="match status" value="1"/>
</dbReference>
<evidence type="ECO:0000259" key="10">
    <source>
        <dbReference type="Pfam" id="PF08501"/>
    </source>
</evidence>
<feature type="binding site" evidence="8">
    <location>
        <begin position="149"/>
        <end position="154"/>
    </location>
    <ligand>
        <name>NADP(+)</name>
        <dbReference type="ChEBI" id="CHEBI:58349"/>
    </ligand>
</feature>
<dbReference type="SUPFAM" id="SSF51735">
    <property type="entry name" value="NAD(P)-binding Rossmann-fold domains"/>
    <property type="match status" value="1"/>
</dbReference>
<feature type="active site" description="Proton acceptor" evidence="8">
    <location>
        <position position="65"/>
    </location>
</feature>
<dbReference type="NCBIfam" id="NF001310">
    <property type="entry name" value="PRK00258.1-2"/>
    <property type="match status" value="1"/>
</dbReference>
<dbReference type="GO" id="GO:0004764">
    <property type="term" value="F:shikimate 3-dehydrogenase (NADP+) activity"/>
    <property type="evidence" value="ECO:0007669"/>
    <property type="project" value="UniProtKB-EC"/>
</dbReference>
<feature type="domain" description="Quinate/shikimate 5-dehydrogenase/glutamyl-tRNA reductase" evidence="9">
    <location>
        <begin position="120"/>
        <end position="190"/>
    </location>
</feature>
<comment type="function">
    <text evidence="8">Involved in the biosynthesis of the chorismate, which leads to the biosynthesis of aromatic amino acids. Catalyzes the reversible NADPH linked reduction of 3-dehydroshikimate (DHSA) to yield shikimate (SA).</text>
</comment>
<feature type="binding site" evidence="8">
    <location>
        <position position="213"/>
    </location>
    <ligand>
        <name>NADP(+)</name>
        <dbReference type="ChEBI" id="CHEBI:58349"/>
    </ligand>
</feature>
<dbReference type="Gene3D" id="3.40.50.10860">
    <property type="entry name" value="Leucine Dehydrogenase, chain A, domain 1"/>
    <property type="match status" value="1"/>
</dbReference>
<dbReference type="RefSeq" id="WP_212589699.1">
    <property type="nucleotide sequence ID" value="NZ_JAERKB010000022.1"/>
</dbReference>
<keyword evidence="6 8" id="KW-0057">Aromatic amino acid biosynthesis</keyword>
<protein>
    <recommendedName>
        <fullName evidence="2 8">Shikimate dehydrogenase (NADP(+))</fullName>
        <shortName evidence="8">SDH</shortName>
        <ecNumber evidence="2 8">1.1.1.25</ecNumber>
    </recommendedName>
</protein>
<dbReference type="InterPro" id="IPR022893">
    <property type="entry name" value="Shikimate_DH_fam"/>
</dbReference>
<keyword evidence="3 8" id="KW-0028">Amino-acid biosynthesis</keyword>
<evidence type="ECO:0000259" key="9">
    <source>
        <dbReference type="Pfam" id="PF01488"/>
    </source>
</evidence>
<gene>
    <name evidence="8 12" type="primary">aroE</name>
    <name evidence="12" type="ORF">JK232_21720</name>
</gene>
<comment type="subunit">
    <text evidence="8">Homodimer.</text>
</comment>
<evidence type="ECO:0000256" key="1">
    <source>
        <dbReference type="ARBA" id="ARBA00004871"/>
    </source>
</evidence>
<feature type="binding site" evidence="8">
    <location>
        <position position="237"/>
    </location>
    <ligand>
        <name>NADP(+)</name>
        <dbReference type="ChEBI" id="CHEBI:58349"/>
    </ligand>
</feature>
<feature type="binding site" evidence="8">
    <location>
        <position position="215"/>
    </location>
    <ligand>
        <name>shikimate</name>
        <dbReference type="ChEBI" id="CHEBI:36208"/>
    </ligand>
</feature>
<name>A0ABS5JNC5_9GAMM</name>
<feature type="binding site" evidence="8">
    <location>
        <position position="61"/>
    </location>
    <ligand>
        <name>shikimate</name>
        <dbReference type="ChEBI" id="CHEBI:36208"/>
    </ligand>
</feature>
<comment type="caution">
    <text evidence="12">The sequence shown here is derived from an EMBL/GenBank/DDBJ whole genome shotgun (WGS) entry which is preliminary data.</text>
</comment>
<dbReference type="NCBIfam" id="TIGR00507">
    <property type="entry name" value="aroE"/>
    <property type="match status" value="1"/>
</dbReference>
<comment type="catalytic activity">
    <reaction evidence="7 8">
        <text>shikimate + NADP(+) = 3-dehydroshikimate + NADPH + H(+)</text>
        <dbReference type="Rhea" id="RHEA:17737"/>
        <dbReference type="ChEBI" id="CHEBI:15378"/>
        <dbReference type="ChEBI" id="CHEBI:16630"/>
        <dbReference type="ChEBI" id="CHEBI:36208"/>
        <dbReference type="ChEBI" id="CHEBI:57783"/>
        <dbReference type="ChEBI" id="CHEBI:58349"/>
        <dbReference type="EC" id="1.1.1.25"/>
    </reaction>
</comment>
<dbReference type="SUPFAM" id="SSF53223">
    <property type="entry name" value="Aminoacid dehydrogenase-like, N-terminal domain"/>
    <property type="match status" value="1"/>
</dbReference>
<organism evidence="12 13">
    <name type="scientific">Nissabacter archeti</name>
    <dbReference type="NCBI Taxonomy" id="1917880"/>
    <lineage>
        <taxon>Bacteria</taxon>
        <taxon>Pseudomonadati</taxon>
        <taxon>Pseudomonadota</taxon>
        <taxon>Gammaproteobacteria</taxon>
        <taxon>Enterobacterales</taxon>
        <taxon>Yersiniaceae</taxon>
        <taxon>Nissabacter</taxon>
    </lineage>
</organism>
<feature type="binding site" evidence="8">
    <location>
        <position position="77"/>
    </location>
    <ligand>
        <name>NADP(+)</name>
        <dbReference type="ChEBI" id="CHEBI:58349"/>
    </ligand>
</feature>
<feature type="binding site" evidence="8">
    <location>
        <position position="102"/>
    </location>
    <ligand>
        <name>shikimate</name>
        <dbReference type="ChEBI" id="CHEBI:36208"/>
    </ligand>
</feature>
<dbReference type="Pfam" id="PF08501">
    <property type="entry name" value="Shikimate_dh_N"/>
    <property type="match status" value="1"/>
</dbReference>
<keyword evidence="13" id="KW-1185">Reference proteome</keyword>
<dbReference type="InterPro" id="IPR041121">
    <property type="entry name" value="SDH_C"/>
</dbReference>
<feature type="binding site" evidence="8">
    <location>
        <position position="86"/>
    </location>
    <ligand>
        <name>shikimate</name>
        <dbReference type="ChEBI" id="CHEBI:36208"/>
    </ligand>
</feature>
<comment type="pathway">
    <text evidence="1 8">Metabolic intermediate biosynthesis; chorismate biosynthesis; chorismate from D-erythrose 4-phosphate and phosphoenolpyruvate: step 4/7.</text>
</comment>
<evidence type="ECO:0000259" key="11">
    <source>
        <dbReference type="Pfam" id="PF18317"/>
    </source>
</evidence>